<sequence length="99" mass="10907">EIVFFSLPTPHHPPKKSPTLKSIDFPSLVLLLVSSPLPSLSLSSLLLPSYKNTRRRSRGELGGLKLATVPPSLGKNRCRLLPLSLFYLRVLLFLSICGV</sequence>
<name>A0A9Q0JIE3_9ROSI</name>
<accession>A0A9Q0JIE3</accession>
<keyword evidence="1" id="KW-0472">Membrane</keyword>
<protein>
    <submittedName>
        <fullName evidence="2">Uncharacterized protein</fullName>
    </submittedName>
</protein>
<proteinExistence type="predicted"/>
<evidence type="ECO:0000313" key="3">
    <source>
        <dbReference type="Proteomes" id="UP001141552"/>
    </source>
</evidence>
<gene>
    <name evidence="2" type="ORF">Tsubulata_029117</name>
</gene>
<evidence type="ECO:0000313" key="2">
    <source>
        <dbReference type="EMBL" id="KAJ4841830.1"/>
    </source>
</evidence>
<reference evidence="2" key="2">
    <citation type="journal article" date="2023" name="Plants (Basel)">
        <title>Annotation of the Turnera subulata (Passifloraceae) Draft Genome Reveals the S-Locus Evolved after the Divergence of Turneroideae from Passifloroideae in a Stepwise Manner.</title>
        <authorList>
            <person name="Henning P.M."/>
            <person name="Roalson E.H."/>
            <person name="Mir W."/>
            <person name="McCubbin A.G."/>
            <person name="Shore J.S."/>
        </authorList>
    </citation>
    <scope>NUCLEOTIDE SEQUENCE</scope>
    <source>
        <strain evidence="2">F60SS</strain>
    </source>
</reference>
<feature type="non-terminal residue" evidence="2">
    <location>
        <position position="1"/>
    </location>
</feature>
<dbReference type="EMBL" id="JAKUCV010002674">
    <property type="protein sequence ID" value="KAJ4841830.1"/>
    <property type="molecule type" value="Genomic_DNA"/>
</dbReference>
<comment type="caution">
    <text evidence="2">The sequence shown here is derived from an EMBL/GenBank/DDBJ whole genome shotgun (WGS) entry which is preliminary data.</text>
</comment>
<evidence type="ECO:0000256" key="1">
    <source>
        <dbReference type="SAM" id="Phobius"/>
    </source>
</evidence>
<organism evidence="2 3">
    <name type="scientific">Turnera subulata</name>
    <dbReference type="NCBI Taxonomy" id="218843"/>
    <lineage>
        <taxon>Eukaryota</taxon>
        <taxon>Viridiplantae</taxon>
        <taxon>Streptophyta</taxon>
        <taxon>Embryophyta</taxon>
        <taxon>Tracheophyta</taxon>
        <taxon>Spermatophyta</taxon>
        <taxon>Magnoliopsida</taxon>
        <taxon>eudicotyledons</taxon>
        <taxon>Gunneridae</taxon>
        <taxon>Pentapetalae</taxon>
        <taxon>rosids</taxon>
        <taxon>fabids</taxon>
        <taxon>Malpighiales</taxon>
        <taxon>Passifloraceae</taxon>
        <taxon>Turnera</taxon>
    </lineage>
</organism>
<dbReference type="Proteomes" id="UP001141552">
    <property type="component" value="Unassembled WGS sequence"/>
</dbReference>
<keyword evidence="1" id="KW-0812">Transmembrane</keyword>
<dbReference type="AlphaFoldDB" id="A0A9Q0JIE3"/>
<reference evidence="2" key="1">
    <citation type="submission" date="2022-02" db="EMBL/GenBank/DDBJ databases">
        <authorList>
            <person name="Henning P.M."/>
            <person name="McCubbin A.G."/>
            <person name="Shore J.S."/>
        </authorList>
    </citation>
    <scope>NUCLEOTIDE SEQUENCE</scope>
    <source>
        <strain evidence="2">F60SS</strain>
        <tissue evidence="2">Leaves</tissue>
    </source>
</reference>
<feature type="transmembrane region" description="Helical" evidence="1">
    <location>
        <begin position="25"/>
        <end position="47"/>
    </location>
</feature>
<keyword evidence="1" id="KW-1133">Transmembrane helix</keyword>
<keyword evidence="3" id="KW-1185">Reference proteome</keyword>